<dbReference type="Gene3D" id="1.20.140.10">
    <property type="entry name" value="Butyryl-CoA Dehydrogenase, subunit A, domain 3"/>
    <property type="match status" value="1"/>
</dbReference>
<dbReference type="InterPro" id="IPR046373">
    <property type="entry name" value="Acyl-CoA_Oxase/DH_mid-dom_sf"/>
</dbReference>
<dbReference type="GO" id="GO:0003995">
    <property type="term" value="F:acyl-CoA dehydrogenase activity"/>
    <property type="evidence" value="ECO:0007669"/>
    <property type="project" value="InterPro"/>
</dbReference>
<dbReference type="InterPro" id="IPR037069">
    <property type="entry name" value="AcylCoA_DH/ox_N_sf"/>
</dbReference>
<evidence type="ECO:0000256" key="5">
    <source>
        <dbReference type="ARBA" id="ARBA00023002"/>
    </source>
</evidence>
<sequence length="387" mass="41468">MNSGFGTYQLADEHEALREAVRALAEKEIAPHAAEVDEQSRFPKEALDALTKADLHAVHLPEEYDGQGADSVATCIVIEEVARVCASSSLIPAVNKLGSMPILLSGSAELKQQVLPSIASGEAMISYALSEREAGSDTASMRTRARLDGDHWVLNGTKCWITNAGESSWYTVMAVTDPDAAKKSDGISAFVVHADDPGFEVGSKERKLGIKGSPTREIHFADCTIPADRIIGEPGTGLKTALRTLDHTRPTIGAQALGIAQGALDASIAYVKDRKQFGKSIGDFQGVQFMLADMAMKIEAARHLVYVSAARAERGEANLGFVSAAAKCFASDVAMEVTTDAVQLFGGAGYTTDFPVERMMRDAKITQIYEGTNQIQRMVMARNLLKG</sequence>
<dbReference type="Gene3D" id="2.40.110.10">
    <property type="entry name" value="Butyryl-CoA Dehydrogenase, subunit A, domain 2"/>
    <property type="match status" value="1"/>
</dbReference>
<dbReference type="GO" id="GO:0050660">
    <property type="term" value="F:flavin adenine dinucleotide binding"/>
    <property type="evidence" value="ECO:0007669"/>
    <property type="project" value="InterPro"/>
</dbReference>
<evidence type="ECO:0000259" key="11">
    <source>
        <dbReference type="Pfam" id="PF02771"/>
    </source>
</evidence>
<dbReference type="Pfam" id="PF02771">
    <property type="entry name" value="Acyl-CoA_dh_N"/>
    <property type="match status" value="1"/>
</dbReference>
<feature type="domain" description="Acyl-CoA dehydrogenase/oxidase C-terminal" evidence="9">
    <location>
        <begin position="235"/>
        <end position="385"/>
    </location>
</feature>
<keyword evidence="3 8" id="KW-0285">Flavoprotein</keyword>
<evidence type="ECO:0000256" key="4">
    <source>
        <dbReference type="ARBA" id="ARBA00022827"/>
    </source>
</evidence>
<keyword evidence="13" id="KW-1185">Reference proteome</keyword>
<dbReference type="Proteomes" id="UP000095210">
    <property type="component" value="Chromosome"/>
</dbReference>
<reference evidence="13" key="1">
    <citation type="submission" date="2016-03" db="EMBL/GenBank/DDBJ databases">
        <title>Complete genome sequence of the type strain Actinoalloteichus hymeniacidonis DSM 45092.</title>
        <authorList>
            <person name="Schaffert L."/>
            <person name="Albersmeier A."/>
            <person name="Winkler A."/>
            <person name="Kalinowski J."/>
            <person name="Zotchev S."/>
            <person name="Ruckert C."/>
        </authorList>
    </citation>
    <scope>NUCLEOTIDE SEQUENCE [LARGE SCALE GENOMIC DNA]</scope>
    <source>
        <strain evidence="13">HPA177(T) (DSM 45092(T))</strain>
    </source>
</reference>
<dbReference type="FunFam" id="1.10.540.10:FF:000023">
    <property type="entry name" value="Acyl-CoA dehydrogenase FadE25"/>
    <property type="match status" value="1"/>
</dbReference>
<dbReference type="KEGG" id="ahm:TL08_23510"/>
<dbReference type="CDD" id="cd01158">
    <property type="entry name" value="SCAD_SBCAD"/>
    <property type="match status" value="1"/>
</dbReference>
<comment type="cofactor">
    <cofactor evidence="1 8">
        <name>FAD</name>
        <dbReference type="ChEBI" id="CHEBI:57692"/>
    </cofactor>
</comment>
<dbReference type="PIRSF" id="PIRSF016578">
    <property type="entry name" value="HsaA"/>
    <property type="match status" value="1"/>
</dbReference>
<accession>A0AAC9HTT7</accession>
<keyword evidence="5 8" id="KW-0560">Oxidoreductase</keyword>
<organism evidence="12 13">
    <name type="scientific">Actinoalloteichus hymeniacidonis</name>
    <dbReference type="NCBI Taxonomy" id="340345"/>
    <lineage>
        <taxon>Bacteria</taxon>
        <taxon>Bacillati</taxon>
        <taxon>Actinomycetota</taxon>
        <taxon>Actinomycetes</taxon>
        <taxon>Pseudonocardiales</taxon>
        <taxon>Pseudonocardiaceae</taxon>
        <taxon>Actinoalloteichus</taxon>
    </lineage>
</organism>
<dbReference type="RefSeq" id="WP_069852103.1">
    <property type="nucleotide sequence ID" value="NZ_CP014859.1"/>
</dbReference>
<dbReference type="FunFam" id="2.40.110.10:FF:000001">
    <property type="entry name" value="Acyl-CoA dehydrogenase, mitochondrial"/>
    <property type="match status" value="1"/>
</dbReference>
<evidence type="ECO:0000256" key="3">
    <source>
        <dbReference type="ARBA" id="ARBA00022630"/>
    </source>
</evidence>
<dbReference type="PROSITE" id="PS00072">
    <property type="entry name" value="ACYL_COA_DH_1"/>
    <property type="match status" value="1"/>
</dbReference>
<dbReference type="Pfam" id="PF00441">
    <property type="entry name" value="Acyl-CoA_dh_1"/>
    <property type="match status" value="1"/>
</dbReference>
<dbReference type="InterPro" id="IPR006091">
    <property type="entry name" value="Acyl-CoA_Oxase/DH_mid-dom"/>
</dbReference>
<feature type="domain" description="Acyl-CoA dehydrogenase/oxidase N-terminal" evidence="11">
    <location>
        <begin position="12"/>
        <end position="122"/>
    </location>
</feature>
<dbReference type="AlphaFoldDB" id="A0AAC9HTT7"/>
<dbReference type="FunFam" id="1.20.140.10:FF:000004">
    <property type="entry name" value="Acyl-CoA dehydrogenase FadE25"/>
    <property type="match status" value="1"/>
</dbReference>
<evidence type="ECO:0000256" key="2">
    <source>
        <dbReference type="ARBA" id="ARBA00009347"/>
    </source>
</evidence>
<evidence type="ECO:0000256" key="8">
    <source>
        <dbReference type="RuleBase" id="RU362125"/>
    </source>
</evidence>
<protein>
    <recommendedName>
        <fullName evidence="7">Probable acyl-CoA dehydrogenase fadE25</fullName>
    </recommendedName>
</protein>
<name>A0AAC9HTT7_9PSEU</name>
<comment type="similarity">
    <text evidence="2 8">Belongs to the acyl-CoA dehydrogenase family.</text>
</comment>
<evidence type="ECO:0000313" key="12">
    <source>
        <dbReference type="EMBL" id="AOS65482.1"/>
    </source>
</evidence>
<evidence type="ECO:0000256" key="6">
    <source>
        <dbReference type="ARBA" id="ARBA00052546"/>
    </source>
</evidence>
<dbReference type="InterPro" id="IPR009075">
    <property type="entry name" value="AcylCo_DH/oxidase_C"/>
</dbReference>
<dbReference type="InterPro" id="IPR009100">
    <property type="entry name" value="AcylCoA_DH/oxidase_NM_dom_sf"/>
</dbReference>
<keyword evidence="4 8" id="KW-0274">FAD</keyword>
<evidence type="ECO:0000256" key="1">
    <source>
        <dbReference type="ARBA" id="ARBA00001974"/>
    </source>
</evidence>
<dbReference type="SUPFAM" id="SSF56645">
    <property type="entry name" value="Acyl-CoA dehydrogenase NM domain-like"/>
    <property type="match status" value="1"/>
</dbReference>
<evidence type="ECO:0000259" key="9">
    <source>
        <dbReference type="Pfam" id="PF00441"/>
    </source>
</evidence>
<dbReference type="InterPro" id="IPR013786">
    <property type="entry name" value="AcylCoA_DH/ox_N"/>
</dbReference>
<dbReference type="InterPro" id="IPR036250">
    <property type="entry name" value="AcylCo_DH-like_C"/>
</dbReference>
<evidence type="ECO:0000259" key="10">
    <source>
        <dbReference type="Pfam" id="PF02770"/>
    </source>
</evidence>
<evidence type="ECO:0000313" key="13">
    <source>
        <dbReference type="Proteomes" id="UP000095210"/>
    </source>
</evidence>
<dbReference type="PANTHER" id="PTHR43884">
    <property type="entry name" value="ACYL-COA DEHYDROGENASE"/>
    <property type="match status" value="1"/>
</dbReference>
<comment type="catalytic activity">
    <reaction evidence="6">
        <text>a 2,3-saturated acyl-CoA + A = a 2,3-dehydroacyl-CoA + AH2</text>
        <dbReference type="Rhea" id="RHEA:48608"/>
        <dbReference type="ChEBI" id="CHEBI:13193"/>
        <dbReference type="ChEBI" id="CHEBI:17499"/>
        <dbReference type="ChEBI" id="CHEBI:60015"/>
        <dbReference type="ChEBI" id="CHEBI:65111"/>
    </reaction>
</comment>
<dbReference type="Pfam" id="PF02770">
    <property type="entry name" value="Acyl-CoA_dh_M"/>
    <property type="match status" value="1"/>
</dbReference>
<dbReference type="Gene3D" id="1.10.540.10">
    <property type="entry name" value="Acyl-CoA dehydrogenase/oxidase, N-terminal domain"/>
    <property type="match status" value="1"/>
</dbReference>
<feature type="domain" description="Acyl-CoA oxidase/dehydrogenase middle" evidence="10">
    <location>
        <begin position="127"/>
        <end position="223"/>
    </location>
</feature>
<gene>
    <name evidence="12" type="ORF">TL08_23510</name>
</gene>
<dbReference type="PANTHER" id="PTHR43884:SF12">
    <property type="entry name" value="ISOVALERYL-COA DEHYDROGENASE, MITOCHONDRIAL-RELATED"/>
    <property type="match status" value="1"/>
</dbReference>
<evidence type="ECO:0000256" key="7">
    <source>
        <dbReference type="ARBA" id="ARBA00071575"/>
    </source>
</evidence>
<dbReference type="SUPFAM" id="SSF47203">
    <property type="entry name" value="Acyl-CoA dehydrogenase C-terminal domain-like"/>
    <property type="match status" value="1"/>
</dbReference>
<dbReference type="PROSITE" id="PS00073">
    <property type="entry name" value="ACYL_COA_DH_2"/>
    <property type="match status" value="1"/>
</dbReference>
<dbReference type="InterPro" id="IPR006089">
    <property type="entry name" value="Acyl-CoA_DH_CS"/>
</dbReference>
<proteinExistence type="inferred from homology"/>
<dbReference type="EMBL" id="CP014859">
    <property type="protein sequence ID" value="AOS65482.1"/>
    <property type="molecule type" value="Genomic_DNA"/>
</dbReference>